<evidence type="ECO:0000313" key="1">
    <source>
        <dbReference type="EMBL" id="KKN10526.1"/>
    </source>
</evidence>
<protein>
    <submittedName>
        <fullName evidence="1">Uncharacterized protein</fullName>
    </submittedName>
</protein>
<organism evidence="1">
    <name type="scientific">marine sediment metagenome</name>
    <dbReference type="NCBI Taxonomy" id="412755"/>
    <lineage>
        <taxon>unclassified sequences</taxon>
        <taxon>metagenomes</taxon>
        <taxon>ecological metagenomes</taxon>
    </lineage>
</organism>
<proteinExistence type="predicted"/>
<gene>
    <name evidence="1" type="ORF">LCGC14_1035710</name>
</gene>
<comment type="caution">
    <text evidence="1">The sequence shown here is derived from an EMBL/GenBank/DDBJ whole genome shotgun (WGS) entry which is preliminary data.</text>
</comment>
<name>A0A0F9QBH6_9ZZZZ</name>
<dbReference type="AlphaFoldDB" id="A0A0F9QBH6"/>
<dbReference type="EMBL" id="LAZR01004236">
    <property type="protein sequence ID" value="KKN10526.1"/>
    <property type="molecule type" value="Genomic_DNA"/>
</dbReference>
<reference evidence="1" key="1">
    <citation type="journal article" date="2015" name="Nature">
        <title>Complex archaea that bridge the gap between prokaryotes and eukaryotes.</title>
        <authorList>
            <person name="Spang A."/>
            <person name="Saw J.H."/>
            <person name="Jorgensen S.L."/>
            <person name="Zaremba-Niedzwiedzka K."/>
            <person name="Martijn J."/>
            <person name="Lind A.E."/>
            <person name="van Eijk R."/>
            <person name="Schleper C."/>
            <person name="Guy L."/>
            <person name="Ettema T.J."/>
        </authorList>
    </citation>
    <scope>NUCLEOTIDE SEQUENCE</scope>
</reference>
<sequence>MPARPLPEFEPLPVPPQVPASDGWLKRIENLINRTVTIVFNDLGRSWFNLKALASQAVNEAVEDAMIGVLSKTAGILTDDEEIPDEIRDLLKSALSGESQGGLAVLGGFGAQMGMGAASGLMAPIMRLINYRMDQKYESARADPAAAIAMTWRTPEFAFTGVKAMVDLGWSQEYMDAWTAVLAPSVNEGDLIRLWRRALLAEPDLDAELKARGWPDDRIEQIKTASEILPGVQDLILMAVREVFAPAERSRLDLDAEFPPEFKALADTLGLAEGWAENYWAAHWQLPSLGQGFEMFHRLRGQNGTQLFSRADLEGLIKAQDFAPVWRDMLVEIAYRPYTRVDVRRMFKDGILDEAQVFAAYEDIGYDKEKAGNLTAWTIAQSGSEEKDLTRAAIIKGYKKKLFTSVEALETLQNIGFNLEQAEFWLSLADLEVADSQASEIIGGVQFLFVNGSISTSDVYARLGPLNMPATQVEELLTVWTLKREAKTTLPGKAELEEFYERGIISEGDFRAGLSERRYRSKEIGWYIDKSDEDIAQRALVEAERAAREQERIIASDLSSEYAVARSGLDVLIAELKLNIAETTLAIKLEPEPEAKQAMKEHKAELAVDVASRKVEKAVLTEALALAKAE</sequence>
<accession>A0A0F9QBH6</accession>